<organism evidence="2 3">
    <name type="scientific">Sphaerisporangium rhizosphaerae</name>
    <dbReference type="NCBI Taxonomy" id="2269375"/>
    <lineage>
        <taxon>Bacteria</taxon>
        <taxon>Bacillati</taxon>
        <taxon>Actinomycetota</taxon>
        <taxon>Actinomycetes</taxon>
        <taxon>Streptosporangiales</taxon>
        <taxon>Streptosporangiaceae</taxon>
        <taxon>Sphaerisporangium</taxon>
    </lineage>
</organism>
<evidence type="ECO:0000313" key="3">
    <source>
        <dbReference type="Proteomes" id="UP001596496"/>
    </source>
</evidence>
<protein>
    <submittedName>
        <fullName evidence="2">Uncharacterized protein</fullName>
    </submittedName>
</protein>
<keyword evidence="1" id="KW-0732">Signal</keyword>
<dbReference type="RefSeq" id="WP_380826013.1">
    <property type="nucleotide sequence ID" value="NZ_JBHTCG010000006.1"/>
</dbReference>
<comment type="caution">
    <text evidence="2">The sequence shown here is derived from an EMBL/GenBank/DDBJ whole genome shotgun (WGS) entry which is preliminary data.</text>
</comment>
<evidence type="ECO:0000313" key="2">
    <source>
        <dbReference type="EMBL" id="MFC7382714.1"/>
    </source>
</evidence>
<name>A0ABW2P0T0_9ACTN</name>
<dbReference type="EMBL" id="JBHTCG010000006">
    <property type="protein sequence ID" value="MFC7382714.1"/>
    <property type="molecule type" value="Genomic_DNA"/>
</dbReference>
<proteinExistence type="predicted"/>
<evidence type="ECO:0000256" key="1">
    <source>
        <dbReference type="SAM" id="SignalP"/>
    </source>
</evidence>
<accession>A0ABW2P0T0</accession>
<sequence length="372" mass="38778">MRRPRKVLARLLCITAMLTATLTGGLTAAATGAQAAVPDKWGFAFVDTTSGIPDPTHQAGSWSAGSTVTVSPGVIGEVFVRFPGIGVSPSRVDPGVAHVTAMAQTAVWCQIEKYGAVGTDEIVAVRCYTYGGRPVFTPFAITYASSTGPLPSPAALGYLYWDGSGLAASYNSTGSANTVVPSLSPGVWTVMLNGLGPARASGNIQVTAVDSSVPAHCKVSTWSPSSSGQKISVRCFDAVDAPLNTGWTLTYHNERAVTGGAIPPKNFAYTFDNDPANPGPYTPVPAGVTFNSVGSFNEIQTAGFGLRLVTFHKVGVLPDDVQVTAYGRGPAFCNLLARWATYGNEVTVRDVACYEGGRPVESASMVTYVSAY</sequence>
<reference evidence="3" key="1">
    <citation type="journal article" date="2019" name="Int. J. Syst. Evol. Microbiol.">
        <title>The Global Catalogue of Microorganisms (GCM) 10K type strain sequencing project: providing services to taxonomists for standard genome sequencing and annotation.</title>
        <authorList>
            <consortium name="The Broad Institute Genomics Platform"/>
            <consortium name="The Broad Institute Genome Sequencing Center for Infectious Disease"/>
            <person name="Wu L."/>
            <person name="Ma J."/>
        </authorList>
    </citation>
    <scope>NUCLEOTIDE SEQUENCE [LARGE SCALE GENOMIC DNA]</scope>
    <source>
        <strain evidence="3">CECT 7649</strain>
    </source>
</reference>
<keyword evidence="3" id="KW-1185">Reference proteome</keyword>
<dbReference type="Proteomes" id="UP001596496">
    <property type="component" value="Unassembled WGS sequence"/>
</dbReference>
<gene>
    <name evidence="2" type="ORF">ACFQSB_10905</name>
</gene>
<feature type="chain" id="PRO_5046203814" evidence="1">
    <location>
        <begin position="36"/>
        <end position="372"/>
    </location>
</feature>
<feature type="signal peptide" evidence="1">
    <location>
        <begin position="1"/>
        <end position="35"/>
    </location>
</feature>